<dbReference type="Gene3D" id="1.10.3210.10">
    <property type="entry name" value="Hypothetical protein af1432"/>
    <property type="match status" value="1"/>
</dbReference>
<dbReference type="SMART" id="SM00065">
    <property type="entry name" value="GAF"/>
    <property type="match status" value="1"/>
</dbReference>
<feature type="transmembrane region" description="Helical" evidence="2">
    <location>
        <begin position="6"/>
        <end position="28"/>
    </location>
</feature>
<dbReference type="Gene3D" id="3.30.450.40">
    <property type="match status" value="1"/>
</dbReference>
<dbReference type="PROSITE" id="PS51832">
    <property type="entry name" value="HD_GYP"/>
    <property type="match status" value="1"/>
</dbReference>
<dbReference type="Pfam" id="PF13487">
    <property type="entry name" value="HD_5"/>
    <property type="match status" value="1"/>
</dbReference>
<feature type="domain" description="HD-GYP" evidence="4">
    <location>
        <begin position="298"/>
        <end position="491"/>
    </location>
</feature>
<keyword evidence="2" id="KW-0812">Transmembrane</keyword>
<dbReference type="EMBL" id="BARS01000144">
    <property type="protein sequence ID" value="GAF72603.1"/>
    <property type="molecule type" value="Genomic_DNA"/>
</dbReference>
<dbReference type="InterPro" id="IPR003607">
    <property type="entry name" value="HD/PDEase_dom"/>
</dbReference>
<dbReference type="InterPro" id="IPR037522">
    <property type="entry name" value="HD_GYP_dom"/>
</dbReference>
<keyword evidence="1" id="KW-0175">Coiled coil</keyword>
<proteinExistence type="predicted"/>
<evidence type="ECO:0000256" key="2">
    <source>
        <dbReference type="SAM" id="Phobius"/>
    </source>
</evidence>
<evidence type="ECO:0000259" key="3">
    <source>
        <dbReference type="PROSITE" id="PS51831"/>
    </source>
</evidence>
<dbReference type="SMART" id="SM00471">
    <property type="entry name" value="HDc"/>
    <property type="match status" value="1"/>
</dbReference>
<sequence>MTAIFYYIGGALWIGVIFYVFIILYASIFSNPKEGIIITSIAFIGCNLIVLLEYFNLIPYKGLFKLTSYLYQDSQYIVTTILLIGVAFTLIFITGKNFGQILKEKNEELSQNKKKLEEFSNKLEEKVRFRTLELKKSKDQLSVLYQISRTISSTLKLDDILQTILDFSIKISGAGRGSIMLLDKKKRIFFIKIPYDKSEKNIDKITFAENENTIGWVVKNKKFLYIEDLESDKHFSKIKIIRRRIKQLLIIPVIIEDKVIGIINLENTSLSPDTIDLLRSFSEGAAVAINNARLYQKIKDSYFEIAKALAQAIEAKDPYTHGHSARVVEYTVLIAQKLDLPEEEEELLKYAAMLHDIGKIGVRGIVLNNSKGLSGEEYDEIKRHPLVGEGIIQPIELLQPIRPLIRHHHEWYNGKGYPDGLSGENIPLSARILAIADAYDAMKSDRPYRKALTEETAIQELKRGSGTQFDPKMVKVFIEILRQTCQETTVL</sequence>
<reference evidence="5" key="1">
    <citation type="journal article" date="2014" name="Front. Microbiol.">
        <title>High frequency of phylogenetically diverse reductive dehalogenase-homologous genes in deep subseafloor sedimentary metagenomes.</title>
        <authorList>
            <person name="Kawai M."/>
            <person name="Futagami T."/>
            <person name="Toyoda A."/>
            <person name="Takaki Y."/>
            <person name="Nishi S."/>
            <person name="Hori S."/>
            <person name="Arai W."/>
            <person name="Tsubouchi T."/>
            <person name="Morono Y."/>
            <person name="Uchiyama I."/>
            <person name="Ito T."/>
            <person name="Fujiyama A."/>
            <person name="Inagaki F."/>
            <person name="Takami H."/>
        </authorList>
    </citation>
    <scope>NUCLEOTIDE SEQUENCE</scope>
    <source>
        <strain evidence="5">Expedition CK06-06</strain>
    </source>
</reference>
<gene>
    <name evidence="5" type="ORF">S01H1_00416</name>
</gene>
<organism evidence="5">
    <name type="scientific">marine sediment metagenome</name>
    <dbReference type="NCBI Taxonomy" id="412755"/>
    <lineage>
        <taxon>unclassified sequences</taxon>
        <taxon>metagenomes</taxon>
        <taxon>ecological metagenomes</taxon>
    </lineage>
</organism>
<dbReference type="AlphaFoldDB" id="X0RUY7"/>
<dbReference type="PROSITE" id="PS51831">
    <property type="entry name" value="HD"/>
    <property type="match status" value="1"/>
</dbReference>
<dbReference type="InterPro" id="IPR006674">
    <property type="entry name" value="HD_domain"/>
</dbReference>
<dbReference type="PANTHER" id="PTHR43155">
    <property type="entry name" value="CYCLIC DI-GMP PHOSPHODIESTERASE PA4108-RELATED"/>
    <property type="match status" value="1"/>
</dbReference>
<dbReference type="InterPro" id="IPR029016">
    <property type="entry name" value="GAF-like_dom_sf"/>
</dbReference>
<feature type="coiled-coil region" evidence="1">
    <location>
        <begin position="99"/>
        <end position="126"/>
    </location>
</feature>
<feature type="transmembrane region" description="Helical" evidence="2">
    <location>
        <begin position="35"/>
        <end position="55"/>
    </location>
</feature>
<dbReference type="SUPFAM" id="SSF55781">
    <property type="entry name" value="GAF domain-like"/>
    <property type="match status" value="1"/>
</dbReference>
<accession>X0RUY7</accession>
<dbReference type="CDD" id="cd00077">
    <property type="entry name" value="HDc"/>
    <property type="match status" value="1"/>
</dbReference>
<feature type="domain" description="HD" evidence="3">
    <location>
        <begin position="320"/>
        <end position="442"/>
    </location>
</feature>
<dbReference type="PANTHER" id="PTHR43155:SF2">
    <property type="entry name" value="CYCLIC DI-GMP PHOSPHODIESTERASE PA4108"/>
    <property type="match status" value="1"/>
</dbReference>
<keyword evidence="2" id="KW-1133">Transmembrane helix</keyword>
<evidence type="ECO:0000256" key="1">
    <source>
        <dbReference type="SAM" id="Coils"/>
    </source>
</evidence>
<dbReference type="InterPro" id="IPR003018">
    <property type="entry name" value="GAF"/>
</dbReference>
<keyword evidence="2" id="KW-0472">Membrane</keyword>
<protein>
    <submittedName>
        <fullName evidence="5">Uncharacterized protein</fullName>
    </submittedName>
</protein>
<evidence type="ECO:0000259" key="4">
    <source>
        <dbReference type="PROSITE" id="PS51832"/>
    </source>
</evidence>
<evidence type="ECO:0000313" key="5">
    <source>
        <dbReference type="EMBL" id="GAF72603.1"/>
    </source>
</evidence>
<name>X0RUY7_9ZZZZ</name>
<dbReference type="Pfam" id="PF13185">
    <property type="entry name" value="GAF_2"/>
    <property type="match status" value="1"/>
</dbReference>
<dbReference type="SUPFAM" id="SSF109604">
    <property type="entry name" value="HD-domain/PDEase-like"/>
    <property type="match status" value="1"/>
</dbReference>
<feature type="transmembrane region" description="Helical" evidence="2">
    <location>
        <begin position="75"/>
        <end position="95"/>
    </location>
</feature>
<comment type="caution">
    <text evidence="5">The sequence shown here is derived from an EMBL/GenBank/DDBJ whole genome shotgun (WGS) entry which is preliminary data.</text>
</comment>